<evidence type="ECO:0000259" key="6">
    <source>
        <dbReference type="PROSITE" id="PS51322"/>
    </source>
</evidence>
<feature type="compositionally biased region" description="Polar residues" evidence="4">
    <location>
        <begin position="166"/>
        <end position="176"/>
    </location>
</feature>
<feature type="region of interest" description="Disordered" evidence="4">
    <location>
        <begin position="143"/>
        <end position="181"/>
    </location>
</feature>
<reference evidence="7" key="1">
    <citation type="journal article" date="2019" name="bioRxiv">
        <title>The Genome of the Zebra Mussel, Dreissena polymorpha: A Resource for Invasive Species Research.</title>
        <authorList>
            <person name="McCartney M.A."/>
            <person name="Auch B."/>
            <person name="Kono T."/>
            <person name="Mallez S."/>
            <person name="Zhang Y."/>
            <person name="Obille A."/>
            <person name="Becker A."/>
            <person name="Abrahante J.E."/>
            <person name="Garbe J."/>
            <person name="Badalamenti J.P."/>
            <person name="Herman A."/>
            <person name="Mangelson H."/>
            <person name="Liachko I."/>
            <person name="Sullivan S."/>
            <person name="Sone E.D."/>
            <person name="Koren S."/>
            <person name="Silverstein K.A.T."/>
            <person name="Beckman K.B."/>
            <person name="Gohl D.M."/>
        </authorList>
    </citation>
    <scope>NUCLEOTIDE SEQUENCE</scope>
    <source>
        <strain evidence="7">Duluth1</strain>
        <tissue evidence="7">Whole animal</tissue>
    </source>
</reference>
<dbReference type="GO" id="GO:0008270">
    <property type="term" value="F:zinc ion binding"/>
    <property type="evidence" value="ECO:0007669"/>
    <property type="project" value="UniProtKB-KW"/>
</dbReference>
<feature type="domain" description="RING-type" evidence="5">
    <location>
        <begin position="193"/>
        <end position="227"/>
    </location>
</feature>
<dbReference type="InterPro" id="IPR016135">
    <property type="entry name" value="UBQ-conjugating_enzyme/RWD"/>
</dbReference>
<dbReference type="Gene3D" id="3.10.110.10">
    <property type="entry name" value="Ubiquitin Conjugating Enzyme"/>
    <property type="match status" value="1"/>
</dbReference>
<dbReference type="InterPro" id="IPR052070">
    <property type="entry name" value="ESCRT-I_UEV_domain"/>
</dbReference>
<accession>A0A9D4D4H5</accession>
<evidence type="ECO:0008006" key="9">
    <source>
        <dbReference type="Google" id="ProtNLM"/>
    </source>
</evidence>
<dbReference type="SUPFAM" id="SSF57850">
    <property type="entry name" value="RING/U-box"/>
    <property type="match status" value="1"/>
</dbReference>
<evidence type="ECO:0000256" key="4">
    <source>
        <dbReference type="SAM" id="MobiDB-lite"/>
    </source>
</evidence>
<evidence type="ECO:0000256" key="1">
    <source>
        <dbReference type="ARBA" id="ARBA00022771"/>
    </source>
</evidence>
<evidence type="ECO:0000313" key="8">
    <source>
        <dbReference type="Proteomes" id="UP000828390"/>
    </source>
</evidence>
<dbReference type="PANTHER" id="PTHR23306">
    <property type="entry name" value="TUMOR SUSCEPTIBILITY GENE 101 PROTEIN-RELATED"/>
    <property type="match status" value="1"/>
</dbReference>
<dbReference type="PROSITE" id="PS51322">
    <property type="entry name" value="UEV"/>
    <property type="match status" value="1"/>
</dbReference>
<dbReference type="InterPro" id="IPR011029">
    <property type="entry name" value="DEATH-like_dom_sf"/>
</dbReference>
<gene>
    <name evidence="7" type="ORF">DPMN_044615</name>
</gene>
<dbReference type="GO" id="GO:0000813">
    <property type="term" value="C:ESCRT I complex"/>
    <property type="evidence" value="ECO:0007669"/>
    <property type="project" value="TreeGrafter"/>
</dbReference>
<proteinExistence type="predicted"/>
<evidence type="ECO:0000256" key="3">
    <source>
        <dbReference type="PROSITE-ProRule" id="PRU00175"/>
    </source>
</evidence>
<evidence type="ECO:0000256" key="2">
    <source>
        <dbReference type="ARBA" id="ARBA00022833"/>
    </source>
</evidence>
<keyword evidence="2" id="KW-0862">Zinc</keyword>
<dbReference type="GO" id="GO:0043130">
    <property type="term" value="F:ubiquitin binding"/>
    <property type="evidence" value="ECO:0007669"/>
    <property type="project" value="TreeGrafter"/>
</dbReference>
<name>A0A9D4D4H5_DREPO</name>
<dbReference type="GO" id="GO:0008333">
    <property type="term" value="P:endosome to lysosome transport"/>
    <property type="evidence" value="ECO:0007669"/>
    <property type="project" value="TreeGrafter"/>
</dbReference>
<organism evidence="7 8">
    <name type="scientific">Dreissena polymorpha</name>
    <name type="common">Zebra mussel</name>
    <name type="synonym">Mytilus polymorpha</name>
    <dbReference type="NCBI Taxonomy" id="45954"/>
    <lineage>
        <taxon>Eukaryota</taxon>
        <taxon>Metazoa</taxon>
        <taxon>Spiralia</taxon>
        <taxon>Lophotrochozoa</taxon>
        <taxon>Mollusca</taxon>
        <taxon>Bivalvia</taxon>
        <taxon>Autobranchia</taxon>
        <taxon>Heteroconchia</taxon>
        <taxon>Euheterodonta</taxon>
        <taxon>Imparidentia</taxon>
        <taxon>Neoheterodontei</taxon>
        <taxon>Myida</taxon>
        <taxon>Dreissenoidea</taxon>
        <taxon>Dreissenidae</taxon>
        <taxon>Dreissena</taxon>
    </lineage>
</organism>
<keyword evidence="8" id="KW-1185">Reference proteome</keyword>
<dbReference type="PANTHER" id="PTHR23306:SF3">
    <property type="entry name" value="TUMOR SUPPRESSOR PROTEIN 101"/>
    <property type="match status" value="1"/>
</dbReference>
<dbReference type="PROSITE" id="PS50089">
    <property type="entry name" value="ZF_RING_2"/>
    <property type="match status" value="1"/>
</dbReference>
<dbReference type="InterPro" id="IPR001841">
    <property type="entry name" value="Znf_RING"/>
</dbReference>
<feature type="compositionally biased region" description="Polar residues" evidence="4">
    <location>
        <begin position="145"/>
        <end position="158"/>
    </location>
</feature>
<comment type="caution">
    <text evidence="7">The sequence shown here is derived from an EMBL/GenBank/DDBJ whole genome shotgun (WGS) entry which is preliminary data.</text>
</comment>
<dbReference type="Proteomes" id="UP000828390">
    <property type="component" value="Unassembled WGS sequence"/>
</dbReference>
<feature type="domain" description="UEV" evidence="6">
    <location>
        <begin position="2"/>
        <end position="145"/>
    </location>
</feature>
<dbReference type="OrthoDB" id="306304at2759"/>
<dbReference type="SUPFAM" id="SSF54495">
    <property type="entry name" value="UBC-like"/>
    <property type="match status" value="1"/>
</dbReference>
<keyword evidence="1 3" id="KW-0863">Zinc-finger</keyword>
<sequence length="243" mass="27555">MCSFEPFIRSSLKKYKFPEEAKCDVLKAVSIFADLRPKYEDFVFNNGRQRKLLHLEGTVPVDYKGNVYNIPICIYLMDTHPYNPPIVFVKPTSTMQIKSGRNVDQNGKIDLPYLREWKYPDYDLLGMLQALCIVFAAEPPVYSRSGRTSQESQESLIQETPHHNGNDQSLGKSDSSTTDKEDELRRLQDLLTCRICKTRRVGVTFLSCGHCVTCVECGTSLQDCPLCPTGANHVRGMIITLFS</sequence>
<dbReference type="Gene3D" id="1.10.533.10">
    <property type="entry name" value="Death Domain, Fas"/>
    <property type="match status" value="1"/>
</dbReference>
<dbReference type="GO" id="GO:0015031">
    <property type="term" value="P:protein transport"/>
    <property type="evidence" value="ECO:0007669"/>
    <property type="project" value="InterPro"/>
</dbReference>
<dbReference type="EMBL" id="JAIWYP010000011">
    <property type="protein sequence ID" value="KAH3738012.1"/>
    <property type="molecule type" value="Genomic_DNA"/>
</dbReference>
<dbReference type="AlphaFoldDB" id="A0A9D4D4H5"/>
<protein>
    <recommendedName>
        <fullName evidence="9">UEV domain-containing protein</fullName>
    </recommendedName>
</protein>
<dbReference type="Pfam" id="PF05743">
    <property type="entry name" value="UEV"/>
    <property type="match status" value="1"/>
</dbReference>
<reference evidence="7" key="2">
    <citation type="submission" date="2020-11" db="EMBL/GenBank/DDBJ databases">
        <authorList>
            <person name="McCartney M.A."/>
            <person name="Auch B."/>
            <person name="Kono T."/>
            <person name="Mallez S."/>
            <person name="Becker A."/>
            <person name="Gohl D.M."/>
            <person name="Silverstein K.A.T."/>
            <person name="Koren S."/>
            <person name="Bechman K.B."/>
            <person name="Herman A."/>
            <person name="Abrahante J.E."/>
            <person name="Garbe J."/>
        </authorList>
    </citation>
    <scope>NUCLEOTIDE SEQUENCE</scope>
    <source>
        <strain evidence="7">Duluth1</strain>
        <tissue evidence="7">Whole animal</tissue>
    </source>
</reference>
<dbReference type="InterPro" id="IPR008883">
    <property type="entry name" value="UEV_N"/>
</dbReference>
<dbReference type="Gene3D" id="1.10.1170.10">
    <property type="entry name" value="Inhibitor Of Apoptosis Protein (2mihbC-IAP-1), Chain A"/>
    <property type="match status" value="1"/>
</dbReference>
<dbReference type="CDD" id="cd11685">
    <property type="entry name" value="UEV_TSG101-like"/>
    <property type="match status" value="1"/>
</dbReference>
<evidence type="ECO:0000313" key="7">
    <source>
        <dbReference type="EMBL" id="KAH3738012.1"/>
    </source>
</evidence>
<dbReference type="Pfam" id="PF13920">
    <property type="entry name" value="zf-C3HC4_3"/>
    <property type="match status" value="1"/>
</dbReference>
<evidence type="ECO:0000259" key="5">
    <source>
        <dbReference type="PROSITE" id="PS50089"/>
    </source>
</evidence>
<keyword evidence="1 3" id="KW-0479">Metal-binding</keyword>